<protein>
    <recommendedName>
        <fullName evidence="4">IPT/TIG domain-containing protein</fullName>
    </recommendedName>
</protein>
<organism evidence="2 3">
    <name type="scientific">Pedobacter steynii</name>
    <dbReference type="NCBI Taxonomy" id="430522"/>
    <lineage>
        <taxon>Bacteria</taxon>
        <taxon>Pseudomonadati</taxon>
        <taxon>Bacteroidota</taxon>
        <taxon>Sphingobacteriia</taxon>
        <taxon>Sphingobacteriales</taxon>
        <taxon>Sphingobacteriaceae</taxon>
        <taxon>Pedobacter</taxon>
    </lineage>
</organism>
<evidence type="ECO:0000313" key="2">
    <source>
        <dbReference type="EMBL" id="SDN45862.1"/>
    </source>
</evidence>
<evidence type="ECO:0000256" key="1">
    <source>
        <dbReference type="SAM" id="SignalP"/>
    </source>
</evidence>
<evidence type="ECO:0000313" key="3">
    <source>
        <dbReference type="Proteomes" id="UP000183200"/>
    </source>
</evidence>
<sequence length="326" mass="36109">MTLIRFIKYGKPALVKPLMIFFLMLAFTACKKEQQPSPYSNIVNFAIKDAKGETLKAGIENNEIVLYWPPEQAIPEFISPVITVAEGAEIQPASGIKVAFKDGTTYTVRAKNGSITTYKIKTKINSVMPYVRSVNFKVYKGKTFLSKASSVTVSGDYFSTDLNLIKVFLVAKDGKEAEVKVETVNPISITFTADGPVGDYRRLKVISNNRTVNYEQDFELAPELLFPKLTSISFEQPQTLKRGDQINVKGGTDADLANAIGFYDVNTGTEYPLIIKEKRKDGWILQIPSDLPLGVYSFLYFYFPDTAYADGGAALVDFPAPVTIVP</sequence>
<feature type="chain" id="PRO_5010380839" description="IPT/TIG domain-containing protein" evidence="1">
    <location>
        <begin position="32"/>
        <end position="326"/>
    </location>
</feature>
<feature type="signal peptide" evidence="1">
    <location>
        <begin position="1"/>
        <end position="31"/>
    </location>
</feature>
<dbReference type="Gene3D" id="2.60.40.2340">
    <property type="match status" value="1"/>
</dbReference>
<dbReference type="AlphaFoldDB" id="A0A1H0BJN5"/>
<proteinExistence type="predicted"/>
<accession>A0A1H0BJN5</accession>
<dbReference type="Proteomes" id="UP000183200">
    <property type="component" value="Unassembled WGS sequence"/>
</dbReference>
<keyword evidence="3" id="KW-1185">Reference proteome</keyword>
<evidence type="ECO:0008006" key="4">
    <source>
        <dbReference type="Google" id="ProtNLM"/>
    </source>
</evidence>
<keyword evidence="1" id="KW-0732">Signal</keyword>
<dbReference type="OrthoDB" id="677497at2"/>
<dbReference type="RefSeq" id="WP_143010513.1">
    <property type="nucleotide sequence ID" value="NZ_FNGY01000007.1"/>
</dbReference>
<dbReference type="PROSITE" id="PS51257">
    <property type="entry name" value="PROKAR_LIPOPROTEIN"/>
    <property type="match status" value="1"/>
</dbReference>
<reference evidence="3" key="1">
    <citation type="submission" date="2016-10" db="EMBL/GenBank/DDBJ databases">
        <authorList>
            <person name="Varghese N."/>
            <person name="Submissions S."/>
        </authorList>
    </citation>
    <scope>NUCLEOTIDE SEQUENCE [LARGE SCALE GENOMIC DNA]</scope>
    <source>
        <strain evidence="3">DSM 19110</strain>
    </source>
</reference>
<dbReference type="EMBL" id="FNGY01000007">
    <property type="protein sequence ID" value="SDN45862.1"/>
    <property type="molecule type" value="Genomic_DNA"/>
</dbReference>
<gene>
    <name evidence="2" type="ORF">SAMN05421820_107432</name>
</gene>
<name>A0A1H0BJN5_9SPHI</name>